<gene>
    <name evidence="1" type="ORF">LR394_34805</name>
</gene>
<organism evidence="1 2">
    <name type="scientific">Kineosporia babensis</name>
    <dbReference type="NCBI Taxonomy" id="499548"/>
    <lineage>
        <taxon>Bacteria</taxon>
        <taxon>Bacillati</taxon>
        <taxon>Actinomycetota</taxon>
        <taxon>Actinomycetes</taxon>
        <taxon>Kineosporiales</taxon>
        <taxon>Kineosporiaceae</taxon>
        <taxon>Kineosporia</taxon>
    </lineage>
</organism>
<evidence type="ECO:0008006" key="3">
    <source>
        <dbReference type="Google" id="ProtNLM"/>
    </source>
</evidence>
<evidence type="ECO:0000313" key="1">
    <source>
        <dbReference type="EMBL" id="MCD5316079.1"/>
    </source>
</evidence>
<keyword evidence="2" id="KW-1185">Reference proteome</keyword>
<accession>A0A9X1NLN6</accession>
<comment type="caution">
    <text evidence="1">The sequence shown here is derived from an EMBL/GenBank/DDBJ whole genome shotgun (WGS) entry which is preliminary data.</text>
</comment>
<sequence>MRAQPTVPAITVEPVVPGSVDLRLLDVSDGRLALARDGGSLLTGETGLLREVGEHRQLAYAYAEINDLQGEVLRWSEAVGEQKFVLHTVNLSTGVRTAQRIDEAPMAWTPQGWIGLRDGTLTQHEGETERVLFKGVPDDDLLFWPWAVSDGERTMLSYSPNDDVPLRVVLITDGGAQVETLGEVRGKSGELISGMALTPQSEVWIGSKYGKVTVHRRDRTTGRVADVPVPGLNGEDLPTVAADDETIVVKEDRGFLGEGAVGRLRRWDGSAWTTLKLAGSTSEDIKGLGGFALDDGSVYLSVSGAIDGAAGVYRVDADGQAQRVATAAGVRSVFAEMALSGGRLYFTERRAALPVAYDVPLYSRTLLRTPGGDLAGLGARAAEGPVTDYPDRKNRPTFSVSGDRIMVGPGRRELWSSFIGPSFVIDRLKTVKQSGAYLLGSGKLYAANPARSDAVLTAQLDLKTQPADLFGPRVLWRTRAGRVLFRNVLNGRSSRELVASGASGPVAIWRNRFAWLDERGRIGVRALAGGKTRYLAADSVRTLSLSEQVLSWTDSGGGVHLLDLTRKNSQPVETGLRTPYQIDGDLLAGLDESGNIRVEQLPFSDRNIPPRLISAVAPKTVGAGTEWTAQFDVTGPVRQARLQIRRDGRVVRTLTGQGRHNLIEIDWNARTSTGKKVKPGRYQFILKGVEPTEGRGTVRGVLRVTR</sequence>
<dbReference type="AlphaFoldDB" id="A0A9X1NLN6"/>
<reference evidence="1" key="1">
    <citation type="submission" date="2021-11" db="EMBL/GenBank/DDBJ databases">
        <title>Streptomyces corallinus and Kineosporia corallina sp. nov., two new coral-derived marine actinobacteria.</title>
        <authorList>
            <person name="Buangrab K."/>
            <person name="Sutthacheep M."/>
            <person name="Yeemin T."/>
            <person name="Harunari E."/>
            <person name="Igarashi Y."/>
            <person name="Sripreechasak P."/>
            <person name="Kanchanasin P."/>
            <person name="Tanasupawat S."/>
            <person name="Phongsopitanun W."/>
        </authorList>
    </citation>
    <scope>NUCLEOTIDE SEQUENCE</scope>
    <source>
        <strain evidence="1">JCM 31032</strain>
    </source>
</reference>
<name>A0A9X1NLN6_9ACTN</name>
<dbReference type="EMBL" id="JAJOMB010000026">
    <property type="protein sequence ID" value="MCD5316079.1"/>
    <property type="molecule type" value="Genomic_DNA"/>
</dbReference>
<dbReference type="Gene3D" id="2.60.40.4070">
    <property type="match status" value="1"/>
</dbReference>
<dbReference type="RefSeq" id="WP_231448933.1">
    <property type="nucleotide sequence ID" value="NZ_JAJOMB010000026.1"/>
</dbReference>
<dbReference type="SUPFAM" id="SSF63825">
    <property type="entry name" value="YWTD domain"/>
    <property type="match status" value="1"/>
</dbReference>
<protein>
    <recommendedName>
        <fullName evidence="3">FlgD Ig-like domain-containing protein</fullName>
    </recommendedName>
</protein>
<proteinExistence type="predicted"/>
<evidence type="ECO:0000313" key="2">
    <source>
        <dbReference type="Proteomes" id="UP001138997"/>
    </source>
</evidence>
<dbReference type="Proteomes" id="UP001138997">
    <property type="component" value="Unassembled WGS sequence"/>
</dbReference>